<dbReference type="SUPFAM" id="SSF55486">
    <property type="entry name" value="Metalloproteases ('zincins'), catalytic domain"/>
    <property type="match status" value="1"/>
</dbReference>
<dbReference type="Gene3D" id="1.10.1370.40">
    <property type="match status" value="1"/>
</dbReference>
<keyword evidence="4 6" id="KW-0862">Zinc</keyword>
<feature type="domain" description="Peptidase M3A/M3B catalytic" evidence="7">
    <location>
        <begin position="35"/>
        <end position="77"/>
    </location>
</feature>
<accession>A0A2P2KD64</accession>
<evidence type="ECO:0000313" key="8">
    <source>
        <dbReference type="EMBL" id="MBX03676.1"/>
    </source>
</evidence>
<dbReference type="AlphaFoldDB" id="A0A2P2KD64"/>
<evidence type="ECO:0000256" key="3">
    <source>
        <dbReference type="ARBA" id="ARBA00022801"/>
    </source>
</evidence>
<comment type="cofactor">
    <cofactor evidence="6">
        <name>Zn(2+)</name>
        <dbReference type="ChEBI" id="CHEBI:29105"/>
    </cofactor>
    <text evidence="6">Binds 1 zinc ion.</text>
</comment>
<organism evidence="8">
    <name type="scientific">Rhizophora mucronata</name>
    <name type="common">Asiatic mangrove</name>
    <dbReference type="NCBI Taxonomy" id="61149"/>
    <lineage>
        <taxon>Eukaryota</taxon>
        <taxon>Viridiplantae</taxon>
        <taxon>Streptophyta</taxon>
        <taxon>Embryophyta</taxon>
        <taxon>Tracheophyta</taxon>
        <taxon>Spermatophyta</taxon>
        <taxon>Magnoliopsida</taxon>
        <taxon>eudicotyledons</taxon>
        <taxon>Gunneridae</taxon>
        <taxon>Pentapetalae</taxon>
        <taxon>rosids</taxon>
        <taxon>fabids</taxon>
        <taxon>Malpighiales</taxon>
        <taxon>Rhizophoraceae</taxon>
        <taxon>Rhizophora</taxon>
    </lineage>
</organism>
<keyword evidence="1 6" id="KW-0645">Protease</keyword>
<dbReference type="GO" id="GO:0004222">
    <property type="term" value="F:metalloendopeptidase activity"/>
    <property type="evidence" value="ECO:0007669"/>
    <property type="project" value="InterPro"/>
</dbReference>
<name>A0A2P2KD64_RHIMU</name>
<evidence type="ECO:0000256" key="5">
    <source>
        <dbReference type="ARBA" id="ARBA00023049"/>
    </source>
</evidence>
<dbReference type="Pfam" id="PF01432">
    <property type="entry name" value="Peptidase_M3"/>
    <property type="match status" value="1"/>
</dbReference>
<proteinExistence type="inferred from homology"/>
<reference evidence="8" key="1">
    <citation type="submission" date="2018-02" db="EMBL/GenBank/DDBJ databases">
        <title>Rhizophora mucronata_Transcriptome.</title>
        <authorList>
            <person name="Meera S.P."/>
            <person name="Sreeshan A."/>
            <person name="Augustine A."/>
        </authorList>
    </citation>
    <scope>NUCLEOTIDE SEQUENCE</scope>
    <source>
        <tissue evidence="8">Leaf</tissue>
    </source>
</reference>
<keyword evidence="5 6" id="KW-0482">Metalloprotease</keyword>
<comment type="similarity">
    <text evidence="6">Belongs to the peptidase M3 family.</text>
</comment>
<evidence type="ECO:0000259" key="7">
    <source>
        <dbReference type="Pfam" id="PF01432"/>
    </source>
</evidence>
<dbReference type="GO" id="GO:0006508">
    <property type="term" value="P:proteolysis"/>
    <property type="evidence" value="ECO:0007669"/>
    <property type="project" value="UniProtKB-KW"/>
</dbReference>
<keyword evidence="2 6" id="KW-0479">Metal-binding</keyword>
<protein>
    <submittedName>
        <fullName evidence="8">Uncharacterized protein MANES_12G121600</fullName>
    </submittedName>
</protein>
<evidence type="ECO:0000256" key="4">
    <source>
        <dbReference type="ARBA" id="ARBA00022833"/>
    </source>
</evidence>
<keyword evidence="3 6" id="KW-0378">Hydrolase</keyword>
<evidence type="ECO:0000256" key="2">
    <source>
        <dbReference type="ARBA" id="ARBA00022723"/>
    </source>
</evidence>
<evidence type="ECO:0000256" key="1">
    <source>
        <dbReference type="ARBA" id="ARBA00022670"/>
    </source>
</evidence>
<sequence length="83" mass="9387">MQKLNTATNLVYHQRWSFFDGFGWNHDLLLLQQAVQETGHKFRETILALGGGKAPLEVFVEFRGREPSPEALLRHNGLLPATA</sequence>
<dbReference type="InterPro" id="IPR001567">
    <property type="entry name" value="Pept_M3A_M3B_dom"/>
</dbReference>
<evidence type="ECO:0000256" key="6">
    <source>
        <dbReference type="RuleBase" id="RU003435"/>
    </source>
</evidence>
<dbReference type="EMBL" id="GGEC01023192">
    <property type="protein sequence ID" value="MBX03676.1"/>
    <property type="molecule type" value="Transcribed_RNA"/>
</dbReference>
<dbReference type="GO" id="GO:0046872">
    <property type="term" value="F:metal ion binding"/>
    <property type="evidence" value="ECO:0007669"/>
    <property type="project" value="UniProtKB-UniRule"/>
</dbReference>